<keyword evidence="2" id="KW-1185">Reference proteome</keyword>
<comment type="caution">
    <text evidence="1">The sequence shown here is derived from an EMBL/GenBank/DDBJ whole genome shotgun (WGS) entry which is preliminary data.</text>
</comment>
<dbReference type="Proteomes" id="UP000215181">
    <property type="component" value="Unassembled WGS sequence"/>
</dbReference>
<organism evidence="1 2">
    <name type="scientific">Thauera propionica</name>
    <dbReference type="NCBI Taxonomy" id="2019431"/>
    <lineage>
        <taxon>Bacteria</taxon>
        <taxon>Pseudomonadati</taxon>
        <taxon>Pseudomonadota</taxon>
        <taxon>Betaproteobacteria</taxon>
        <taxon>Rhodocyclales</taxon>
        <taxon>Zoogloeaceae</taxon>
        <taxon>Thauera</taxon>
    </lineage>
</organism>
<dbReference type="AlphaFoldDB" id="A0A235F3L7"/>
<evidence type="ECO:0000313" key="2">
    <source>
        <dbReference type="Proteomes" id="UP000215181"/>
    </source>
</evidence>
<proteinExistence type="predicted"/>
<sequence>MMFSPEHAIWRFAYVADRLDDWLLYAEELVQKWSIQDKNEIELQKDFDLVIASLLLKDGLLPASANAAFADAVLSEIAKAAANEAIVKRLCNPEKPGRKKISKQEAFHRSWAVTQRIREGMTASAAYKEVAEKYCKAPDTIRREYERAQKERNKRKVAGENTG</sequence>
<gene>
    <name evidence="1" type="ORF">CGK74_00005</name>
</gene>
<protein>
    <submittedName>
        <fullName evidence="1">Uncharacterized protein</fullName>
    </submittedName>
</protein>
<accession>A0A235F3L7</accession>
<name>A0A235F3L7_9RHOO</name>
<dbReference type="RefSeq" id="WP_094266280.1">
    <property type="nucleotide sequence ID" value="NZ_NOIH01000001.1"/>
</dbReference>
<evidence type="ECO:0000313" key="1">
    <source>
        <dbReference type="EMBL" id="OYD55841.1"/>
    </source>
</evidence>
<reference evidence="1 2" key="1">
    <citation type="submission" date="2017-07" db="EMBL/GenBank/DDBJ databases">
        <title>Thauera sp. KNDSS-Mac4 genome sequence and assembly.</title>
        <authorList>
            <person name="Mayilraj S."/>
        </authorList>
    </citation>
    <scope>NUCLEOTIDE SEQUENCE [LARGE SCALE GENOMIC DNA]</scope>
    <source>
        <strain evidence="1 2">KNDSS-Mac4</strain>
    </source>
</reference>
<dbReference type="EMBL" id="NOIH01000001">
    <property type="protein sequence ID" value="OYD55841.1"/>
    <property type="molecule type" value="Genomic_DNA"/>
</dbReference>